<evidence type="ECO:0000313" key="2">
    <source>
        <dbReference type="Proteomes" id="UP000002139"/>
    </source>
</evidence>
<dbReference type="Proteomes" id="UP000002139">
    <property type="component" value="Chromosome"/>
</dbReference>
<dbReference type="STRING" id="448385.sce8206"/>
<gene>
    <name evidence="1" type="ordered locus">sce8206</name>
</gene>
<name>A9FMZ3_SORC5</name>
<protein>
    <submittedName>
        <fullName evidence="1">Uncharacterized protein</fullName>
    </submittedName>
</protein>
<dbReference type="KEGG" id="scl:sce8206"/>
<dbReference type="EMBL" id="AM746676">
    <property type="protein sequence ID" value="CAN98376.1"/>
    <property type="molecule type" value="Genomic_DNA"/>
</dbReference>
<dbReference type="AlphaFoldDB" id="A9FMZ3"/>
<accession>A9FMZ3</accession>
<organism evidence="1 2">
    <name type="scientific">Sorangium cellulosum (strain So ce56)</name>
    <name type="common">Polyangium cellulosum (strain So ce56)</name>
    <dbReference type="NCBI Taxonomy" id="448385"/>
    <lineage>
        <taxon>Bacteria</taxon>
        <taxon>Pseudomonadati</taxon>
        <taxon>Myxococcota</taxon>
        <taxon>Polyangia</taxon>
        <taxon>Polyangiales</taxon>
        <taxon>Polyangiaceae</taxon>
        <taxon>Sorangium</taxon>
    </lineage>
</organism>
<dbReference type="HOGENOM" id="CLU_1102243_0_0_7"/>
<proteinExistence type="predicted"/>
<evidence type="ECO:0000313" key="1">
    <source>
        <dbReference type="EMBL" id="CAN98376.1"/>
    </source>
</evidence>
<reference evidence="1 2" key="1">
    <citation type="journal article" date="2007" name="Nat. Biotechnol.">
        <title>Complete genome sequence of the myxobacterium Sorangium cellulosum.</title>
        <authorList>
            <person name="Schneiker S."/>
            <person name="Perlova O."/>
            <person name="Kaiser O."/>
            <person name="Gerth K."/>
            <person name="Alici A."/>
            <person name="Altmeyer M.O."/>
            <person name="Bartels D."/>
            <person name="Bekel T."/>
            <person name="Beyer S."/>
            <person name="Bode E."/>
            <person name="Bode H.B."/>
            <person name="Bolten C.J."/>
            <person name="Choudhuri J.V."/>
            <person name="Doss S."/>
            <person name="Elnakady Y.A."/>
            <person name="Frank B."/>
            <person name="Gaigalat L."/>
            <person name="Goesmann A."/>
            <person name="Groeger C."/>
            <person name="Gross F."/>
            <person name="Jelsbak L."/>
            <person name="Jelsbak L."/>
            <person name="Kalinowski J."/>
            <person name="Kegler C."/>
            <person name="Knauber T."/>
            <person name="Konietzny S."/>
            <person name="Kopp M."/>
            <person name="Krause L."/>
            <person name="Krug D."/>
            <person name="Linke B."/>
            <person name="Mahmud T."/>
            <person name="Martinez-Arias R."/>
            <person name="McHardy A.C."/>
            <person name="Merai M."/>
            <person name="Meyer F."/>
            <person name="Mormann S."/>
            <person name="Munoz-Dorado J."/>
            <person name="Perez J."/>
            <person name="Pradella S."/>
            <person name="Rachid S."/>
            <person name="Raddatz G."/>
            <person name="Rosenau F."/>
            <person name="Rueckert C."/>
            <person name="Sasse F."/>
            <person name="Scharfe M."/>
            <person name="Schuster S.C."/>
            <person name="Suen G."/>
            <person name="Treuner-Lange A."/>
            <person name="Velicer G.J."/>
            <person name="Vorholter F.-J."/>
            <person name="Weissman K.J."/>
            <person name="Welch R.D."/>
            <person name="Wenzel S.C."/>
            <person name="Whitworth D.E."/>
            <person name="Wilhelm S."/>
            <person name="Wittmann C."/>
            <person name="Bloecker H."/>
            <person name="Puehler A."/>
            <person name="Mueller R."/>
        </authorList>
    </citation>
    <scope>NUCLEOTIDE SEQUENCE [LARGE SCALE GENOMIC DNA]</scope>
    <source>
        <strain evidence="2">So ce56</strain>
    </source>
</reference>
<sequence length="252" mass="28414">MLAHRRRKLRRADEDGAVRDIVAWNEDLITSYVFGLLRYLPADRGLSRVLQSALPVLPLSRSIEVSAWPPDGDVEPDALLLADAFACVVEAKWEAPFGPQQLGREWLWLRKEQPKLFRTMLIVTRYRVSSGEVFHLLEKDLRALGVPELVPEPSQIGVLTWTSLATVALNTVTDAPHEAAIIADLRWVFESCGALREPFDGWNLTAPSLALERAPTWYAGEDRRYWTGLAAAAPAAWRRPLDPTSFFSWVTR</sequence>
<keyword evidence="2" id="KW-1185">Reference proteome</keyword>